<name>A0A4R3QI59_RHISU</name>
<reference evidence="2 3" key="1">
    <citation type="submission" date="2019-03" db="EMBL/GenBank/DDBJ databases">
        <title>Genomic Encyclopedia of Type Strains, Phase IV (KMG-V): Genome sequencing to study the core and pangenomes of soil and plant-associated prokaryotes.</title>
        <authorList>
            <person name="Whitman W."/>
        </authorList>
    </citation>
    <scope>NUCLEOTIDE SEQUENCE [LARGE SCALE GENOMIC DNA]</scope>
    <source>
        <strain evidence="2 3">Hc14</strain>
    </source>
</reference>
<sequence length="615" mass="68565">MKLPVNATFHPDTETPLSLASRLARAMGYSSVADLLGGTTVQAVARGDHDAVRILSSWSGVPAEKLQRFAVPATEEAGEWRLGDAVFRKEMRVAGRFRFCPHCLVEDLELGSGRPQARPHERASWLTRAVTACTRHRELLVEAEDGAPASDVALFVAEGWHLKCQPGAPADEAELEVDAYLERRIAGNRTQSFIDRQEVHVVLMLFHFLGWIVHNHLPSFRIGGVMAATMGVRALGFRIASEGREAIETLVTEAVDLHRPAAHTIMEFFGPMVRHLRRNVDAPAYAEIIGLFQDLVERYVPVGPGDRFVHPVERRQLHSVRSAAIDYSMDPQRIRKLLEERGIILQSKFSDRRVYFSVEDGDNILAGATENMTTVEAAVALGTTDNRVRDIIGRGLLAVSERGVEANRPYYRVGKADLDDFRNRLFKHASVAGRGHDLVPLSAACRRRSLTLTDIVEMLLDGKLTRVARADDKMMLGSLLIDLQEVPVSAAGNHGQDDEGRDGIYLNLTEVKNALLTTDVTVAALVKHAVLPVEMRTNPRTRRKQPFVHRRSIDAFLDGHRSLYGIARGWRRNIAWMKDELDQNGMKPIFETSGKIARYYRKEDLAKASLLPPNA</sequence>
<gene>
    <name evidence="2" type="ORF">EV132_10322</name>
</gene>
<accession>A0A4R3QI59</accession>
<evidence type="ECO:0000259" key="1">
    <source>
        <dbReference type="Pfam" id="PF06527"/>
    </source>
</evidence>
<proteinExistence type="predicted"/>
<evidence type="ECO:0000313" key="3">
    <source>
        <dbReference type="Proteomes" id="UP000294576"/>
    </source>
</evidence>
<protein>
    <submittedName>
        <fullName evidence="2">TniQ protein</fullName>
    </submittedName>
</protein>
<dbReference type="RefSeq" id="WP_165928119.1">
    <property type="nucleotide sequence ID" value="NZ_SMBH01000003.1"/>
</dbReference>
<dbReference type="InterPro" id="IPR009492">
    <property type="entry name" value="TniQ"/>
</dbReference>
<dbReference type="Pfam" id="PF06527">
    <property type="entry name" value="TniQ"/>
    <property type="match status" value="1"/>
</dbReference>
<dbReference type="EMBL" id="SMBH01000003">
    <property type="protein sequence ID" value="TCU17906.1"/>
    <property type="molecule type" value="Genomic_DNA"/>
</dbReference>
<dbReference type="AlphaFoldDB" id="A0A4R3QI59"/>
<evidence type="ECO:0000313" key="2">
    <source>
        <dbReference type="EMBL" id="TCU17906.1"/>
    </source>
</evidence>
<feature type="domain" description="TniQ" evidence="1">
    <location>
        <begin position="12"/>
        <end position="140"/>
    </location>
</feature>
<comment type="caution">
    <text evidence="2">The sequence shown here is derived from an EMBL/GenBank/DDBJ whole genome shotgun (WGS) entry which is preliminary data.</text>
</comment>
<organism evidence="2 3">
    <name type="scientific">Rhizobium sullae</name>
    <name type="common">Rhizobium hedysari</name>
    <dbReference type="NCBI Taxonomy" id="50338"/>
    <lineage>
        <taxon>Bacteria</taxon>
        <taxon>Pseudomonadati</taxon>
        <taxon>Pseudomonadota</taxon>
        <taxon>Alphaproteobacteria</taxon>
        <taxon>Hyphomicrobiales</taxon>
        <taxon>Rhizobiaceae</taxon>
        <taxon>Rhizobium/Agrobacterium group</taxon>
        <taxon>Rhizobium</taxon>
    </lineage>
</organism>
<dbReference type="Proteomes" id="UP000294576">
    <property type="component" value="Unassembled WGS sequence"/>
</dbReference>